<gene>
    <name evidence="1" type="ORF">F511_37710</name>
</gene>
<keyword evidence="2" id="KW-1185">Reference proteome</keyword>
<dbReference type="EMBL" id="KV008479">
    <property type="protein sequence ID" value="KZV30192.1"/>
    <property type="molecule type" value="Genomic_DNA"/>
</dbReference>
<proteinExistence type="predicted"/>
<dbReference type="GO" id="GO:0008168">
    <property type="term" value="F:methyltransferase activity"/>
    <property type="evidence" value="ECO:0007669"/>
    <property type="project" value="UniProtKB-KW"/>
</dbReference>
<keyword evidence="1" id="KW-0808">Transferase</keyword>
<keyword evidence="1" id="KW-0489">Methyltransferase</keyword>
<accession>A0A2Z7BE27</accession>
<evidence type="ECO:0000313" key="2">
    <source>
        <dbReference type="Proteomes" id="UP000250235"/>
    </source>
</evidence>
<sequence>MSSQGCTVEYDYSLKLSSFAPAHTWARDQLAHQLPPEDTASRGPTTIVTPKSQFRTCPMDHGCEGERQYRTHILPAGIVATMRRVVNYHSSCARQQHVELFDASVALRTGVDPMSLRGLVCFFVVLFPGNPGSTAGRGFNPAGGAP</sequence>
<name>A0A2Z7BE27_9LAMI</name>
<dbReference type="Proteomes" id="UP000250235">
    <property type="component" value="Unassembled WGS sequence"/>
</dbReference>
<evidence type="ECO:0000313" key="1">
    <source>
        <dbReference type="EMBL" id="KZV30192.1"/>
    </source>
</evidence>
<organism evidence="1 2">
    <name type="scientific">Dorcoceras hygrometricum</name>
    <dbReference type="NCBI Taxonomy" id="472368"/>
    <lineage>
        <taxon>Eukaryota</taxon>
        <taxon>Viridiplantae</taxon>
        <taxon>Streptophyta</taxon>
        <taxon>Embryophyta</taxon>
        <taxon>Tracheophyta</taxon>
        <taxon>Spermatophyta</taxon>
        <taxon>Magnoliopsida</taxon>
        <taxon>eudicotyledons</taxon>
        <taxon>Gunneridae</taxon>
        <taxon>Pentapetalae</taxon>
        <taxon>asterids</taxon>
        <taxon>lamiids</taxon>
        <taxon>Lamiales</taxon>
        <taxon>Gesneriaceae</taxon>
        <taxon>Didymocarpoideae</taxon>
        <taxon>Trichosporeae</taxon>
        <taxon>Loxocarpinae</taxon>
        <taxon>Dorcoceras</taxon>
    </lineage>
</organism>
<protein>
    <submittedName>
        <fullName evidence="1">Putative histone-arginine methyltransferase 1.3-like</fullName>
    </submittedName>
</protein>
<dbReference type="GO" id="GO:0032259">
    <property type="term" value="P:methylation"/>
    <property type="evidence" value="ECO:0007669"/>
    <property type="project" value="UniProtKB-KW"/>
</dbReference>
<reference evidence="1 2" key="1">
    <citation type="journal article" date="2015" name="Proc. Natl. Acad. Sci. U.S.A.">
        <title>The resurrection genome of Boea hygrometrica: A blueprint for survival of dehydration.</title>
        <authorList>
            <person name="Xiao L."/>
            <person name="Yang G."/>
            <person name="Zhang L."/>
            <person name="Yang X."/>
            <person name="Zhao S."/>
            <person name="Ji Z."/>
            <person name="Zhou Q."/>
            <person name="Hu M."/>
            <person name="Wang Y."/>
            <person name="Chen M."/>
            <person name="Xu Y."/>
            <person name="Jin H."/>
            <person name="Xiao X."/>
            <person name="Hu G."/>
            <person name="Bao F."/>
            <person name="Hu Y."/>
            <person name="Wan P."/>
            <person name="Li L."/>
            <person name="Deng X."/>
            <person name="Kuang T."/>
            <person name="Xiang C."/>
            <person name="Zhu J.K."/>
            <person name="Oliver M.J."/>
            <person name="He Y."/>
        </authorList>
    </citation>
    <scope>NUCLEOTIDE SEQUENCE [LARGE SCALE GENOMIC DNA]</scope>
    <source>
        <strain evidence="2">cv. XS01</strain>
    </source>
</reference>
<dbReference type="AlphaFoldDB" id="A0A2Z7BE27"/>